<sequence length="77" mass="9395">MMCSISDEKEDEFDGYLKSLMKWIQENWRFIKRSGFRLEELRNGEKEIERRHREAYGGDAQWCVFDYCFPHESHVSN</sequence>
<gene>
    <name evidence="1" type="ORF">F2Q69_00053687</name>
</gene>
<accession>A0A8S9MUH3</accession>
<protein>
    <submittedName>
        <fullName evidence="1">Uncharacterized protein</fullName>
    </submittedName>
</protein>
<dbReference type="AlphaFoldDB" id="A0A8S9MUH3"/>
<proteinExistence type="predicted"/>
<evidence type="ECO:0000313" key="2">
    <source>
        <dbReference type="Proteomes" id="UP000712600"/>
    </source>
</evidence>
<organism evidence="1 2">
    <name type="scientific">Brassica cretica</name>
    <name type="common">Mustard</name>
    <dbReference type="NCBI Taxonomy" id="69181"/>
    <lineage>
        <taxon>Eukaryota</taxon>
        <taxon>Viridiplantae</taxon>
        <taxon>Streptophyta</taxon>
        <taxon>Embryophyta</taxon>
        <taxon>Tracheophyta</taxon>
        <taxon>Spermatophyta</taxon>
        <taxon>Magnoliopsida</taxon>
        <taxon>eudicotyledons</taxon>
        <taxon>Gunneridae</taxon>
        <taxon>Pentapetalae</taxon>
        <taxon>rosids</taxon>
        <taxon>malvids</taxon>
        <taxon>Brassicales</taxon>
        <taxon>Brassicaceae</taxon>
        <taxon>Brassiceae</taxon>
        <taxon>Brassica</taxon>
    </lineage>
</organism>
<dbReference type="EMBL" id="QGKX02002183">
    <property type="protein sequence ID" value="KAF3486881.1"/>
    <property type="molecule type" value="Genomic_DNA"/>
</dbReference>
<comment type="caution">
    <text evidence="1">The sequence shown here is derived from an EMBL/GenBank/DDBJ whole genome shotgun (WGS) entry which is preliminary data.</text>
</comment>
<reference evidence="1" key="1">
    <citation type="submission" date="2019-12" db="EMBL/GenBank/DDBJ databases">
        <title>Genome sequencing and annotation of Brassica cretica.</title>
        <authorList>
            <person name="Studholme D.J."/>
            <person name="Sarris P."/>
        </authorList>
    </citation>
    <scope>NUCLEOTIDE SEQUENCE</scope>
    <source>
        <strain evidence="1">PFS-109/04</strain>
        <tissue evidence="1">Leaf</tissue>
    </source>
</reference>
<evidence type="ECO:0000313" key="1">
    <source>
        <dbReference type="EMBL" id="KAF3486881.1"/>
    </source>
</evidence>
<dbReference type="Proteomes" id="UP000712600">
    <property type="component" value="Unassembled WGS sequence"/>
</dbReference>
<name>A0A8S9MUH3_BRACR</name>